<evidence type="ECO:0000256" key="1">
    <source>
        <dbReference type="ARBA" id="ARBA00004123"/>
    </source>
</evidence>
<keyword evidence="4" id="KW-0804">Transcription</keyword>
<name>W9XL38_9EURO</name>
<feature type="region of interest" description="Disordered" evidence="6">
    <location>
        <begin position="76"/>
        <end position="170"/>
    </location>
</feature>
<dbReference type="GO" id="GO:0008270">
    <property type="term" value="F:zinc ion binding"/>
    <property type="evidence" value="ECO:0007669"/>
    <property type="project" value="InterPro"/>
</dbReference>
<gene>
    <name evidence="8" type="ORF">A1O3_07181</name>
</gene>
<dbReference type="GO" id="GO:0006351">
    <property type="term" value="P:DNA-templated transcription"/>
    <property type="evidence" value="ECO:0007669"/>
    <property type="project" value="InterPro"/>
</dbReference>
<reference evidence="8 9" key="1">
    <citation type="submission" date="2013-03" db="EMBL/GenBank/DDBJ databases">
        <title>The Genome Sequence of Capronia epimyces CBS 606.96.</title>
        <authorList>
            <consortium name="The Broad Institute Genomics Platform"/>
            <person name="Cuomo C."/>
            <person name="de Hoog S."/>
            <person name="Gorbushina A."/>
            <person name="Walker B."/>
            <person name="Young S.K."/>
            <person name="Zeng Q."/>
            <person name="Gargeya S."/>
            <person name="Fitzgerald M."/>
            <person name="Haas B."/>
            <person name="Abouelleil A."/>
            <person name="Allen A.W."/>
            <person name="Alvarado L."/>
            <person name="Arachchi H.M."/>
            <person name="Berlin A.M."/>
            <person name="Chapman S.B."/>
            <person name="Gainer-Dewar J."/>
            <person name="Goldberg J."/>
            <person name="Griggs A."/>
            <person name="Gujja S."/>
            <person name="Hansen M."/>
            <person name="Howarth C."/>
            <person name="Imamovic A."/>
            <person name="Ireland A."/>
            <person name="Larimer J."/>
            <person name="McCowan C."/>
            <person name="Murphy C."/>
            <person name="Pearson M."/>
            <person name="Poon T.W."/>
            <person name="Priest M."/>
            <person name="Roberts A."/>
            <person name="Saif S."/>
            <person name="Shea T."/>
            <person name="Sisk P."/>
            <person name="Sykes S."/>
            <person name="Wortman J."/>
            <person name="Nusbaum C."/>
            <person name="Birren B."/>
        </authorList>
    </citation>
    <scope>NUCLEOTIDE SEQUENCE [LARGE SCALE GENOMIC DNA]</scope>
    <source>
        <strain evidence="8 9">CBS 606.96</strain>
    </source>
</reference>
<accession>W9XL38</accession>
<feature type="domain" description="Xylanolytic transcriptional activator regulatory" evidence="7">
    <location>
        <begin position="289"/>
        <end position="387"/>
    </location>
</feature>
<feature type="compositionally biased region" description="Polar residues" evidence="6">
    <location>
        <begin position="122"/>
        <end position="134"/>
    </location>
</feature>
<dbReference type="GO" id="GO:0000981">
    <property type="term" value="F:DNA-binding transcription factor activity, RNA polymerase II-specific"/>
    <property type="evidence" value="ECO:0007669"/>
    <property type="project" value="TreeGrafter"/>
</dbReference>
<dbReference type="OrthoDB" id="4454541at2759"/>
<dbReference type="GO" id="GO:0000976">
    <property type="term" value="F:transcription cis-regulatory region binding"/>
    <property type="evidence" value="ECO:0007669"/>
    <property type="project" value="TreeGrafter"/>
</dbReference>
<comment type="subcellular location">
    <subcellularLocation>
        <location evidence="1">Nucleus</location>
    </subcellularLocation>
</comment>
<keyword evidence="9" id="KW-1185">Reference proteome</keyword>
<dbReference type="SMART" id="SM00906">
    <property type="entry name" value="Fungal_trans"/>
    <property type="match status" value="1"/>
</dbReference>
<keyword evidence="3" id="KW-0238">DNA-binding</keyword>
<dbReference type="STRING" id="1182542.W9XL38"/>
<organism evidence="8 9">
    <name type="scientific">Capronia epimyces CBS 606.96</name>
    <dbReference type="NCBI Taxonomy" id="1182542"/>
    <lineage>
        <taxon>Eukaryota</taxon>
        <taxon>Fungi</taxon>
        <taxon>Dikarya</taxon>
        <taxon>Ascomycota</taxon>
        <taxon>Pezizomycotina</taxon>
        <taxon>Eurotiomycetes</taxon>
        <taxon>Chaetothyriomycetidae</taxon>
        <taxon>Chaetothyriales</taxon>
        <taxon>Herpotrichiellaceae</taxon>
        <taxon>Capronia</taxon>
    </lineage>
</organism>
<dbReference type="EMBL" id="AMGY01000006">
    <property type="protein sequence ID" value="EXJ80893.1"/>
    <property type="molecule type" value="Genomic_DNA"/>
</dbReference>
<dbReference type="RefSeq" id="XP_007735481.1">
    <property type="nucleotide sequence ID" value="XM_007737291.1"/>
</dbReference>
<evidence type="ECO:0000259" key="7">
    <source>
        <dbReference type="SMART" id="SM00906"/>
    </source>
</evidence>
<evidence type="ECO:0000313" key="9">
    <source>
        <dbReference type="Proteomes" id="UP000019478"/>
    </source>
</evidence>
<dbReference type="GO" id="GO:0005634">
    <property type="term" value="C:nucleus"/>
    <property type="evidence" value="ECO:0007669"/>
    <property type="project" value="UniProtKB-SubCell"/>
</dbReference>
<evidence type="ECO:0000256" key="5">
    <source>
        <dbReference type="ARBA" id="ARBA00023242"/>
    </source>
</evidence>
<dbReference type="CDD" id="cd12148">
    <property type="entry name" value="fungal_TF_MHR"/>
    <property type="match status" value="1"/>
</dbReference>
<keyword evidence="2" id="KW-0805">Transcription regulation</keyword>
<dbReference type="HOGENOM" id="CLU_690743_0_0_1"/>
<evidence type="ECO:0000256" key="2">
    <source>
        <dbReference type="ARBA" id="ARBA00023015"/>
    </source>
</evidence>
<dbReference type="InterPro" id="IPR051089">
    <property type="entry name" value="prtT"/>
</dbReference>
<dbReference type="PANTHER" id="PTHR31845:SF17">
    <property type="entry name" value="ZN(II)2CYS6 TRANSCRIPTION FACTOR (EUROFUNG)"/>
    <property type="match status" value="1"/>
</dbReference>
<dbReference type="InterPro" id="IPR007219">
    <property type="entry name" value="XnlR_reg_dom"/>
</dbReference>
<comment type="caution">
    <text evidence="8">The sequence shown here is derived from an EMBL/GenBank/DDBJ whole genome shotgun (WGS) entry which is preliminary data.</text>
</comment>
<evidence type="ECO:0000256" key="4">
    <source>
        <dbReference type="ARBA" id="ARBA00023163"/>
    </source>
</evidence>
<protein>
    <recommendedName>
        <fullName evidence="7">Xylanolytic transcriptional activator regulatory domain-containing protein</fullName>
    </recommendedName>
</protein>
<keyword evidence="5" id="KW-0539">Nucleus</keyword>
<sequence>MKCEGLEHVPCRRCQATRTECIFDLIEAPKRQPKRQIEDDMSSSEKFRSLQDEIRDLREAVQSLSRATNHAVPELSLRSHVDVEETHFPPDGADGEHGRRVRRRTEYSRRHFSSEDTDDPSLGTTAAASVSVSRGSKMRERDKDQAATQTHETLTPGFASLASPKRQRSPEDLISKGLIPESLARELFERSVPLTNATRFQVRCNVYLPLFDPLTDTFESIRSRSSFCFAAILAIAARLPNASQFNEPRVMELCQGEARALAVETLFDSTPRVETVQGMILLAAYSQRCWHAVGHAVRLAQSIRLDESLSRLMVLLQTPSEPPTGIGLHTHTDGRVMAERINLMRQVRVWVTMAHLEQEIASGSGKQSLIEPDEVLNVNVRQLIQDPFYPRPDVHILAAIELLRHRGEHLKILGEVRIQGQILTFDFGR</sequence>
<dbReference type="GeneID" id="19171281"/>
<dbReference type="eggNOG" id="ENOG502RPVK">
    <property type="taxonomic scope" value="Eukaryota"/>
</dbReference>
<evidence type="ECO:0000313" key="8">
    <source>
        <dbReference type="EMBL" id="EXJ80893.1"/>
    </source>
</evidence>
<dbReference type="AlphaFoldDB" id="W9XL38"/>
<proteinExistence type="predicted"/>
<evidence type="ECO:0000256" key="3">
    <source>
        <dbReference type="ARBA" id="ARBA00023125"/>
    </source>
</evidence>
<dbReference type="Proteomes" id="UP000019478">
    <property type="component" value="Unassembled WGS sequence"/>
</dbReference>
<feature type="compositionally biased region" description="Basic and acidic residues" evidence="6">
    <location>
        <begin position="77"/>
        <end position="114"/>
    </location>
</feature>
<dbReference type="PANTHER" id="PTHR31845">
    <property type="entry name" value="FINGER DOMAIN PROTEIN, PUTATIVE-RELATED"/>
    <property type="match status" value="1"/>
</dbReference>
<evidence type="ECO:0000256" key="6">
    <source>
        <dbReference type="SAM" id="MobiDB-lite"/>
    </source>
</evidence>